<feature type="compositionally biased region" description="Polar residues" evidence="4">
    <location>
        <begin position="265"/>
        <end position="280"/>
    </location>
</feature>
<comment type="similarity">
    <text evidence="1">Belongs to the TrbG/VirB9 family.</text>
</comment>
<dbReference type="InterPro" id="IPR033645">
    <property type="entry name" value="VirB9/CagX/TrbG_C"/>
</dbReference>
<comment type="caution">
    <text evidence="5">The sequence shown here is derived from an EMBL/GenBank/DDBJ whole genome shotgun (WGS) entry which is preliminary data.</text>
</comment>
<evidence type="ECO:0000256" key="1">
    <source>
        <dbReference type="ARBA" id="ARBA00006135"/>
    </source>
</evidence>
<dbReference type="AlphaFoldDB" id="A0A0N0MAC3"/>
<dbReference type="Gene3D" id="2.60.40.2500">
    <property type="match status" value="1"/>
</dbReference>
<dbReference type="EMBL" id="LGSZ01000049">
    <property type="protein sequence ID" value="KPH79452.1"/>
    <property type="molecule type" value="Genomic_DNA"/>
</dbReference>
<proteinExistence type="inferred from homology"/>
<dbReference type="RefSeq" id="WP_054210545.1">
    <property type="nucleotide sequence ID" value="NZ_LGSZ01000049.1"/>
</dbReference>
<organism evidence="5 6">
    <name type="scientific">Bosea vaviloviae</name>
    <dbReference type="NCBI Taxonomy" id="1526658"/>
    <lineage>
        <taxon>Bacteria</taxon>
        <taxon>Pseudomonadati</taxon>
        <taxon>Pseudomonadota</taxon>
        <taxon>Alphaproteobacteria</taxon>
        <taxon>Hyphomicrobiales</taxon>
        <taxon>Boseaceae</taxon>
        <taxon>Bosea</taxon>
    </lineage>
</organism>
<keyword evidence="3" id="KW-0843">Virulence</keyword>
<feature type="region of interest" description="Disordered" evidence="4">
    <location>
        <begin position="264"/>
        <end position="286"/>
    </location>
</feature>
<dbReference type="InterPro" id="IPR038161">
    <property type="entry name" value="VirB9/CagX/TrbG_C_sf"/>
</dbReference>
<protein>
    <submittedName>
        <fullName evidence="5">Type IV secretion protein VirB9</fullName>
    </submittedName>
</protein>
<evidence type="ECO:0000256" key="2">
    <source>
        <dbReference type="ARBA" id="ARBA00022729"/>
    </source>
</evidence>
<keyword evidence="2" id="KW-0732">Signal</keyword>
<name>A0A0N0MAC3_9HYPH</name>
<reference evidence="5 6" key="1">
    <citation type="submission" date="2015-07" db="EMBL/GenBank/DDBJ databases">
        <title>Whole genome sequencing of Bosea vaviloviae isolated from cave pool.</title>
        <authorList>
            <person name="Tan N.E.H."/>
            <person name="Lee Y.P."/>
            <person name="Gan H.M."/>
            <person name="Barton H."/>
            <person name="Savka M.A."/>
        </authorList>
    </citation>
    <scope>NUCLEOTIDE SEQUENCE [LARGE SCALE GENOMIC DNA]</scope>
    <source>
        <strain evidence="5 6">SD260</strain>
    </source>
</reference>
<evidence type="ECO:0000313" key="5">
    <source>
        <dbReference type="EMBL" id="KPH79452.1"/>
    </source>
</evidence>
<accession>A0A0N0MAC3</accession>
<dbReference type="NCBIfam" id="TIGR02781">
    <property type="entry name" value="VirB9"/>
    <property type="match status" value="1"/>
</dbReference>
<gene>
    <name evidence="5" type="ORF">AE618_18485</name>
</gene>
<dbReference type="InterPro" id="IPR014148">
    <property type="entry name" value="VirB9"/>
</dbReference>
<dbReference type="InterPro" id="IPR010258">
    <property type="entry name" value="Conjugal_tfr_TrbG/VirB9/CagX"/>
</dbReference>
<dbReference type="Pfam" id="PF03524">
    <property type="entry name" value="CagX"/>
    <property type="match status" value="1"/>
</dbReference>
<evidence type="ECO:0000256" key="4">
    <source>
        <dbReference type="SAM" id="MobiDB-lite"/>
    </source>
</evidence>
<sequence length="286" mass="31446">MSRRIIAMGCGLLLALGLGLPSLALQLPTAGARDERVRFVAYDPTNVVKVNGVIRASTQVIFAEDEEIAHVAIGDSIAWEVAPAGSILFLKPREKHPPTNLQVVTTRRDGRKRSYQFELSIAEASLKESYFVVKFSYPTDEADRRRAETEARGQQREGAVIDQTFDLHQQYGARNWRFSAQGPADLEPDGVFDDGKVTSFRFAGNREVPAIYMVGSDGAESLVPKNVRGEVVVVHATAREFRLRRGSEVLCIFNEAFDAVGVNPGTGTTSPSIARTQKQSAPARRR</sequence>
<evidence type="ECO:0000313" key="6">
    <source>
        <dbReference type="Proteomes" id="UP000037822"/>
    </source>
</evidence>
<dbReference type="CDD" id="cd06911">
    <property type="entry name" value="VirB9_CagX_TrbG"/>
    <property type="match status" value="1"/>
</dbReference>
<dbReference type="PATRIC" id="fig|1526658.3.peg.4250"/>
<evidence type="ECO:0000256" key="3">
    <source>
        <dbReference type="ARBA" id="ARBA00023026"/>
    </source>
</evidence>
<dbReference type="Proteomes" id="UP000037822">
    <property type="component" value="Unassembled WGS sequence"/>
</dbReference>
<keyword evidence="6" id="KW-1185">Reference proteome</keyword>